<dbReference type="InterPro" id="IPR003599">
    <property type="entry name" value="Ig_sub"/>
</dbReference>
<dbReference type="InParanoid" id="A0A6J2VV30"/>
<proteinExistence type="predicted"/>
<dbReference type="SUPFAM" id="SSF48726">
    <property type="entry name" value="Immunoglobulin"/>
    <property type="match status" value="2"/>
</dbReference>
<dbReference type="InterPro" id="IPR013106">
    <property type="entry name" value="Ig_V-set"/>
</dbReference>
<dbReference type="GO" id="GO:0005886">
    <property type="term" value="C:plasma membrane"/>
    <property type="evidence" value="ECO:0007669"/>
    <property type="project" value="UniProtKB-SubCell"/>
</dbReference>
<keyword evidence="9" id="KW-1185">Reference proteome</keyword>
<evidence type="ECO:0000259" key="8">
    <source>
        <dbReference type="PROSITE" id="PS50835"/>
    </source>
</evidence>
<dbReference type="InterPro" id="IPR036179">
    <property type="entry name" value="Ig-like_dom_sf"/>
</dbReference>
<comment type="subcellular location">
    <subcellularLocation>
        <location evidence="1">Cell membrane</location>
    </subcellularLocation>
</comment>
<dbReference type="AlphaFoldDB" id="A0A6J2VV30"/>
<feature type="domain" description="Ig-like" evidence="8">
    <location>
        <begin position="123"/>
        <end position="211"/>
    </location>
</feature>
<keyword evidence="4" id="KW-0391">Immunity</keyword>
<dbReference type="OrthoDB" id="6370831at2759"/>
<dbReference type="Gene3D" id="2.60.40.10">
    <property type="entry name" value="Immunoglobulins"/>
    <property type="match status" value="2"/>
</dbReference>
<evidence type="ECO:0000313" key="9">
    <source>
        <dbReference type="Proteomes" id="UP000504632"/>
    </source>
</evidence>
<keyword evidence="2" id="KW-1003">Cell membrane</keyword>
<sequence>MGPVVPDKGTKALIRGTAINRWHAADHRHARVLYIPAGGWYKQSVGQKPIPIVASLYYSIQTFHSGFTRRFNVSRDHNSFDLHIFRAEPSDSGTYYCVVTFNFKTLFGDGTVLIVDGAKSSDNAIQQLPISTFLQTGENVNLQCTVPAEICAGEHSVYWFRQGSGESHPGIIYTHGNRSDQCEKRSEAGSPTQSCVYHLSSSDAGTYYCAVATCGQILYGNGTQLLFHAKA</sequence>
<dbReference type="PANTHER" id="PTHR19433">
    <property type="entry name" value="T-CELL RECEPTOR ALPHA CHAIN V REGION-RELATED"/>
    <property type="match status" value="1"/>
</dbReference>
<evidence type="ECO:0000256" key="7">
    <source>
        <dbReference type="ARBA" id="ARBA00023180"/>
    </source>
</evidence>
<protein>
    <submittedName>
        <fullName evidence="10">Signal-regulatory protein beta-2-like</fullName>
    </submittedName>
</protein>
<reference evidence="10" key="1">
    <citation type="submission" date="2025-08" db="UniProtKB">
        <authorList>
            <consortium name="RefSeq"/>
        </authorList>
    </citation>
    <scope>IDENTIFICATION</scope>
</reference>
<dbReference type="GeneID" id="115816217"/>
<dbReference type="PROSITE" id="PS50835">
    <property type="entry name" value="IG_LIKE"/>
    <property type="match status" value="1"/>
</dbReference>
<accession>A0A6J2VV30</accession>
<evidence type="ECO:0000256" key="3">
    <source>
        <dbReference type="ARBA" id="ARBA00022729"/>
    </source>
</evidence>
<keyword evidence="3" id="KW-0732">Signal</keyword>
<evidence type="ECO:0000256" key="5">
    <source>
        <dbReference type="ARBA" id="ARBA00023136"/>
    </source>
</evidence>
<dbReference type="InterPro" id="IPR052051">
    <property type="entry name" value="TCR_complex_component"/>
</dbReference>
<dbReference type="Pfam" id="PF07686">
    <property type="entry name" value="V-set"/>
    <property type="match status" value="2"/>
</dbReference>
<dbReference type="SMART" id="SM00409">
    <property type="entry name" value="IG"/>
    <property type="match status" value="2"/>
</dbReference>
<keyword evidence="6" id="KW-1015">Disulfide bond</keyword>
<evidence type="ECO:0000256" key="6">
    <source>
        <dbReference type="ARBA" id="ARBA00023157"/>
    </source>
</evidence>
<dbReference type="InterPro" id="IPR013783">
    <property type="entry name" value="Ig-like_fold"/>
</dbReference>
<evidence type="ECO:0000256" key="2">
    <source>
        <dbReference type="ARBA" id="ARBA00022475"/>
    </source>
</evidence>
<dbReference type="CDD" id="cd00099">
    <property type="entry name" value="IgV"/>
    <property type="match status" value="2"/>
</dbReference>
<evidence type="ECO:0000313" key="10">
    <source>
        <dbReference type="RefSeq" id="XP_030635041.1"/>
    </source>
</evidence>
<dbReference type="GO" id="GO:0002376">
    <property type="term" value="P:immune system process"/>
    <property type="evidence" value="ECO:0007669"/>
    <property type="project" value="UniProtKB-KW"/>
</dbReference>
<organism evidence="9 10">
    <name type="scientific">Chanos chanos</name>
    <name type="common">Milkfish</name>
    <name type="synonym">Mugil chanos</name>
    <dbReference type="NCBI Taxonomy" id="29144"/>
    <lineage>
        <taxon>Eukaryota</taxon>
        <taxon>Metazoa</taxon>
        <taxon>Chordata</taxon>
        <taxon>Craniata</taxon>
        <taxon>Vertebrata</taxon>
        <taxon>Euteleostomi</taxon>
        <taxon>Actinopterygii</taxon>
        <taxon>Neopterygii</taxon>
        <taxon>Teleostei</taxon>
        <taxon>Ostariophysi</taxon>
        <taxon>Gonorynchiformes</taxon>
        <taxon>Chanidae</taxon>
        <taxon>Chanos</taxon>
    </lineage>
</organism>
<keyword evidence="7" id="KW-0325">Glycoprotein</keyword>
<name>A0A6J2VV30_CHACN</name>
<dbReference type="GO" id="GO:0009617">
    <property type="term" value="P:response to bacterium"/>
    <property type="evidence" value="ECO:0007669"/>
    <property type="project" value="TreeGrafter"/>
</dbReference>
<dbReference type="RefSeq" id="XP_030635041.1">
    <property type="nucleotide sequence ID" value="XM_030779181.1"/>
</dbReference>
<evidence type="ECO:0000256" key="4">
    <source>
        <dbReference type="ARBA" id="ARBA00022859"/>
    </source>
</evidence>
<dbReference type="PANTHER" id="PTHR19433:SF133">
    <property type="entry name" value="IMMUNE-TYPE RECEPTOR 5 PRECURSOR-RELATED"/>
    <property type="match status" value="1"/>
</dbReference>
<dbReference type="InterPro" id="IPR007110">
    <property type="entry name" value="Ig-like_dom"/>
</dbReference>
<dbReference type="Proteomes" id="UP000504632">
    <property type="component" value="Chromosome 7"/>
</dbReference>
<evidence type="ECO:0000256" key="1">
    <source>
        <dbReference type="ARBA" id="ARBA00004236"/>
    </source>
</evidence>
<keyword evidence="5" id="KW-0472">Membrane</keyword>
<gene>
    <name evidence="10" type="primary">LOC115816217</name>
</gene>